<keyword evidence="7" id="KW-1185">Reference proteome</keyword>
<dbReference type="AlphaFoldDB" id="A0A139WB62"/>
<feature type="domain" description="Pus10-like C-terminal" evidence="5">
    <location>
        <begin position="241"/>
        <end position="469"/>
    </location>
</feature>
<dbReference type="PhylomeDB" id="A0A139WB62"/>
<dbReference type="GO" id="GO:0009982">
    <property type="term" value="F:pseudouridine synthase activity"/>
    <property type="evidence" value="ECO:0000318"/>
    <property type="project" value="GO_Central"/>
</dbReference>
<dbReference type="OMA" id="TYQAICC"/>
<evidence type="ECO:0000259" key="4">
    <source>
        <dbReference type="Pfam" id="PF21237"/>
    </source>
</evidence>
<dbReference type="GO" id="GO:0160148">
    <property type="term" value="F:tRNA pseudouridine(55) synthase activity"/>
    <property type="evidence" value="ECO:0007669"/>
    <property type="project" value="UniProtKB-EC"/>
</dbReference>
<gene>
    <name evidence="6" type="primary">AUGUSTUS-3.0.2_34869</name>
    <name evidence="6" type="ORF">TcasGA2_TC034869</name>
</gene>
<name>A0A139WB62_TRICA</name>
<keyword evidence="3" id="KW-0413">Isomerase</keyword>
<dbReference type="InterPro" id="IPR039894">
    <property type="entry name" value="Pus10-like"/>
</dbReference>
<dbReference type="Pfam" id="PF21238">
    <property type="entry name" value="Pus10_C"/>
    <property type="match status" value="1"/>
</dbReference>
<reference evidence="6 7" key="1">
    <citation type="journal article" date="2008" name="Nature">
        <title>The genome of the model beetle and pest Tribolium castaneum.</title>
        <authorList>
            <consortium name="Tribolium Genome Sequencing Consortium"/>
            <person name="Richards S."/>
            <person name="Gibbs R.A."/>
            <person name="Weinstock G.M."/>
            <person name="Brown S.J."/>
            <person name="Denell R."/>
            <person name="Beeman R.W."/>
            <person name="Gibbs R."/>
            <person name="Beeman R.W."/>
            <person name="Brown S.J."/>
            <person name="Bucher G."/>
            <person name="Friedrich M."/>
            <person name="Grimmelikhuijzen C.J."/>
            <person name="Klingler M."/>
            <person name="Lorenzen M."/>
            <person name="Richards S."/>
            <person name="Roth S."/>
            <person name="Schroder R."/>
            <person name="Tautz D."/>
            <person name="Zdobnov E.M."/>
            <person name="Muzny D."/>
            <person name="Gibbs R.A."/>
            <person name="Weinstock G.M."/>
            <person name="Attaway T."/>
            <person name="Bell S."/>
            <person name="Buhay C.J."/>
            <person name="Chandrabose M.N."/>
            <person name="Chavez D."/>
            <person name="Clerk-Blankenburg K.P."/>
            <person name="Cree A."/>
            <person name="Dao M."/>
            <person name="Davis C."/>
            <person name="Chacko J."/>
            <person name="Dinh H."/>
            <person name="Dugan-Rocha S."/>
            <person name="Fowler G."/>
            <person name="Garner T.T."/>
            <person name="Garnes J."/>
            <person name="Gnirke A."/>
            <person name="Hawes A."/>
            <person name="Hernandez J."/>
            <person name="Hines S."/>
            <person name="Holder M."/>
            <person name="Hume J."/>
            <person name="Jhangiani S.N."/>
            <person name="Joshi V."/>
            <person name="Khan Z.M."/>
            <person name="Jackson L."/>
            <person name="Kovar C."/>
            <person name="Kowis A."/>
            <person name="Lee S."/>
            <person name="Lewis L.R."/>
            <person name="Margolis J."/>
            <person name="Morgan M."/>
            <person name="Nazareth L.V."/>
            <person name="Nguyen N."/>
            <person name="Okwuonu G."/>
            <person name="Parker D."/>
            <person name="Richards S."/>
            <person name="Ruiz S.J."/>
            <person name="Santibanez J."/>
            <person name="Savard J."/>
            <person name="Scherer S.E."/>
            <person name="Schneider B."/>
            <person name="Sodergren E."/>
            <person name="Tautz D."/>
            <person name="Vattahil S."/>
            <person name="Villasana D."/>
            <person name="White C.S."/>
            <person name="Wright R."/>
            <person name="Park Y."/>
            <person name="Beeman R.W."/>
            <person name="Lord J."/>
            <person name="Oppert B."/>
            <person name="Lorenzen M."/>
            <person name="Brown S."/>
            <person name="Wang L."/>
            <person name="Savard J."/>
            <person name="Tautz D."/>
            <person name="Richards S."/>
            <person name="Weinstock G."/>
            <person name="Gibbs R.A."/>
            <person name="Liu Y."/>
            <person name="Worley K."/>
            <person name="Weinstock G."/>
            <person name="Elsik C.G."/>
            <person name="Reese J.T."/>
            <person name="Elhaik E."/>
            <person name="Landan G."/>
            <person name="Graur D."/>
            <person name="Arensburger P."/>
            <person name="Atkinson P."/>
            <person name="Beeman R.W."/>
            <person name="Beidler J."/>
            <person name="Brown S.J."/>
            <person name="Demuth J.P."/>
            <person name="Drury D.W."/>
            <person name="Du Y.Z."/>
            <person name="Fujiwara H."/>
            <person name="Lorenzen M."/>
            <person name="Maselli V."/>
            <person name="Osanai M."/>
            <person name="Park Y."/>
            <person name="Robertson H.M."/>
            <person name="Tu Z."/>
            <person name="Wang J.J."/>
            <person name="Wang S."/>
            <person name="Richards S."/>
            <person name="Song H."/>
            <person name="Zhang L."/>
            <person name="Sodergren E."/>
            <person name="Werner D."/>
            <person name="Stanke M."/>
            <person name="Morgenstern B."/>
            <person name="Solovyev V."/>
            <person name="Kosarev P."/>
            <person name="Brown G."/>
            <person name="Chen H.C."/>
            <person name="Ermolaeva O."/>
            <person name="Hlavina W."/>
            <person name="Kapustin Y."/>
            <person name="Kiryutin B."/>
            <person name="Kitts P."/>
            <person name="Maglott D."/>
            <person name="Pruitt K."/>
            <person name="Sapojnikov V."/>
            <person name="Souvorov A."/>
            <person name="Mackey A.J."/>
            <person name="Waterhouse R.M."/>
            <person name="Wyder S."/>
            <person name="Zdobnov E.M."/>
            <person name="Zdobnov E.M."/>
            <person name="Wyder S."/>
            <person name="Kriventseva E.V."/>
            <person name="Kadowaki T."/>
            <person name="Bork P."/>
            <person name="Aranda M."/>
            <person name="Bao R."/>
            <person name="Beermann A."/>
            <person name="Berns N."/>
            <person name="Bolognesi R."/>
            <person name="Bonneton F."/>
            <person name="Bopp D."/>
            <person name="Brown S.J."/>
            <person name="Bucher G."/>
            <person name="Butts T."/>
            <person name="Chaumot A."/>
            <person name="Denell R.E."/>
            <person name="Ferrier D.E."/>
            <person name="Friedrich M."/>
            <person name="Gordon C.M."/>
            <person name="Jindra M."/>
            <person name="Klingler M."/>
            <person name="Lan Q."/>
            <person name="Lattorff H.M."/>
            <person name="Laudet V."/>
            <person name="von Levetsow C."/>
            <person name="Liu Z."/>
            <person name="Lutz R."/>
            <person name="Lynch J.A."/>
            <person name="da Fonseca R.N."/>
            <person name="Posnien N."/>
            <person name="Reuter R."/>
            <person name="Roth S."/>
            <person name="Savard J."/>
            <person name="Schinko J.B."/>
            <person name="Schmitt C."/>
            <person name="Schoppmeier M."/>
            <person name="Schroder R."/>
            <person name="Shippy T.D."/>
            <person name="Simonnet F."/>
            <person name="Marques-Souza H."/>
            <person name="Tautz D."/>
            <person name="Tomoyasu Y."/>
            <person name="Trauner J."/>
            <person name="Van der Zee M."/>
            <person name="Vervoort M."/>
            <person name="Wittkopp N."/>
            <person name="Wimmer E.A."/>
            <person name="Yang X."/>
            <person name="Jones A.K."/>
            <person name="Sattelle D.B."/>
            <person name="Ebert P.R."/>
            <person name="Nelson D."/>
            <person name="Scott J.G."/>
            <person name="Beeman R.W."/>
            <person name="Muthukrishnan S."/>
            <person name="Kramer K.J."/>
            <person name="Arakane Y."/>
            <person name="Beeman R.W."/>
            <person name="Zhu Q."/>
            <person name="Hogenkamp D."/>
            <person name="Dixit R."/>
            <person name="Oppert B."/>
            <person name="Jiang H."/>
            <person name="Zou Z."/>
            <person name="Marshall J."/>
            <person name="Elpidina E."/>
            <person name="Vinokurov K."/>
            <person name="Oppert C."/>
            <person name="Zou Z."/>
            <person name="Evans J."/>
            <person name="Lu Z."/>
            <person name="Zhao P."/>
            <person name="Sumathipala N."/>
            <person name="Altincicek B."/>
            <person name="Vilcinskas A."/>
            <person name="Williams M."/>
            <person name="Hultmark D."/>
            <person name="Hetru C."/>
            <person name="Jiang H."/>
            <person name="Grimmelikhuijzen C.J."/>
            <person name="Hauser F."/>
            <person name="Cazzamali G."/>
            <person name="Williamson M."/>
            <person name="Park Y."/>
            <person name="Li B."/>
            <person name="Tanaka Y."/>
            <person name="Predel R."/>
            <person name="Neupert S."/>
            <person name="Schachtner J."/>
            <person name="Verleyen P."/>
            <person name="Raible F."/>
            <person name="Bork P."/>
            <person name="Friedrich M."/>
            <person name="Walden K.K."/>
            <person name="Robertson H.M."/>
            <person name="Angeli S."/>
            <person name="Foret S."/>
            <person name="Bucher G."/>
            <person name="Schuetz S."/>
            <person name="Maleszka R."/>
            <person name="Wimmer E.A."/>
            <person name="Beeman R.W."/>
            <person name="Lorenzen M."/>
            <person name="Tomoyasu Y."/>
            <person name="Miller S.C."/>
            <person name="Grossmann D."/>
            <person name="Bucher G."/>
        </authorList>
    </citation>
    <scope>NUCLEOTIDE SEQUENCE [LARGE SCALE GENOMIC DNA]</scope>
    <source>
        <strain evidence="6 7">Georgia GA2</strain>
    </source>
</reference>
<protein>
    <recommendedName>
        <fullName evidence="1">tRNA pseudouridine(55) synthase</fullName>
        <ecNumber evidence="1">5.4.99.25</ecNumber>
    </recommendedName>
</protein>
<evidence type="ECO:0000313" key="6">
    <source>
        <dbReference type="EMBL" id="KYB25160.1"/>
    </source>
</evidence>
<evidence type="ECO:0000256" key="2">
    <source>
        <dbReference type="ARBA" id="ARBA00022694"/>
    </source>
</evidence>
<dbReference type="FunFam" id="3.30.70.2510:FF:000003">
    <property type="match status" value="1"/>
</dbReference>
<dbReference type="Gene3D" id="3.30.70.3190">
    <property type="match status" value="1"/>
</dbReference>
<dbReference type="FunCoup" id="A0A139WB62">
    <property type="interactions" value="1552"/>
</dbReference>
<dbReference type="PANTHER" id="PTHR21568:SF0">
    <property type="entry name" value="TRNA PSEUDOURIDINE SYNTHASE PUS10"/>
    <property type="match status" value="1"/>
</dbReference>
<evidence type="ECO:0000259" key="5">
    <source>
        <dbReference type="Pfam" id="PF21238"/>
    </source>
</evidence>
<dbReference type="EMBL" id="KQ971372">
    <property type="protein sequence ID" value="KYB25160.1"/>
    <property type="molecule type" value="Genomic_DNA"/>
</dbReference>
<dbReference type="PANTHER" id="PTHR21568">
    <property type="entry name" value="TRNA PSEUDOURIDINE SYNTHASE PUS10"/>
    <property type="match status" value="1"/>
</dbReference>
<keyword evidence="2" id="KW-0819">tRNA processing</keyword>
<dbReference type="GO" id="GO:0031119">
    <property type="term" value="P:tRNA pseudouridine synthesis"/>
    <property type="evidence" value="ECO:0000318"/>
    <property type="project" value="GO_Central"/>
</dbReference>
<dbReference type="InParanoid" id="A0A139WB62"/>
<feature type="domain" description="Pus10 N-terminal eukaryotes" evidence="4">
    <location>
        <begin position="70"/>
        <end position="230"/>
    </location>
</feature>
<dbReference type="eggNOG" id="KOG2364">
    <property type="taxonomic scope" value="Eukaryota"/>
</dbReference>
<organism evidence="6 7">
    <name type="scientific">Tribolium castaneum</name>
    <name type="common">Red flour beetle</name>
    <dbReference type="NCBI Taxonomy" id="7070"/>
    <lineage>
        <taxon>Eukaryota</taxon>
        <taxon>Metazoa</taxon>
        <taxon>Ecdysozoa</taxon>
        <taxon>Arthropoda</taxon>
        <taxon>Hexapoda</taxon>
        <taxon>Insecta</taxon>
        <taxon>Pterygota</taxon>
        <taxon>Neoptera</taxon>
        <taxon>Endopterygota</taxon>
        <taxon>Coleoptera</taxon>
        <taxon>Polyphaga</taxon>
        <taxon>Cucujiformia</taxon>
        <taxon>Tenebrionidae</taxon>
        <taxon>Tenebrionidae incertae sedis</taxon>
        <taxon>Tribolium</taxon>
    </lineage>
</organism>
<dbReference type="Gene3D" id="3.30.70.2510">
    <property type="match status" value="1"/>
</dbReference>
<evidence type="ECO:0000256" key="3">
    <source>
        <dbReference type="ARBA" id="ARBA00023235"/>
    </source>
</evidence>
<dbReference type="EC" id="5.4.99.25" evidence="1"/>
<proteinExistence type="predicted"/>
<dbReference type="InterPro" id="IPR048742">
    <property type="entry name" value="Pus10_N_euk"/>
</dbReference>
<accession>A0A139WB62</accession>
<dbReference type="OrthoDB" id="271937at2759"/>
<dbReference type="FunFam" id="3.30.70.3190:FF:000001">
    <property type="entry name" value="tRNA pseudouridine synthase Pus10"/>
    <property type="match status" value="1"/>
</dbReference>
<evidence type="ECO:0000256" key="1">
    <source>
        <dbReference type="ARBA" id="ARBA00012787"/>
    </source>
</evidence>
<sequence length="484" mass="55837">MMVEEAELEIYNEIINKGCCKRCVLRYLGQCKTLLTFEHPNTCLVNFGYMDPIEEFEEERKAKIRKSNPCSVCLGLLQDPAIEEMFACEGLNNISEYLSQTFVAYITFPTCILIRDHSMKLHLKRLFPNRFDCSKVIKVNNAWRYAVEERLSQTLKKSYSHLSKLTLHFYTKYQLEDDELEAVQRVLKNLPKNNLSKHCVYNMLETISDNEFGNLVNVPPKVPLYAVTLDTLKFFSEAIHLIGNYLKYSRDLFQVQNPFNTASLDFSIETIIVDAVRNVASDFKDAVFKASGFDDNNIRVLGSGRTFHLQLNDPKFESVSKKQCQVIEGIIKRSKLMAVRNLRECDKRDICILLDNEQRGARSYKALCMVYKCKNIDYCVNAVNMYESLNVCQKIPLKVFHKRKFYKKRRKIFQIKARKLKGNLVELDLCTQCGFSVPEFVNGDLGRTKPSLCDIMNAKVDVLAVDIVDFQPALHCDGEEDVII</sequence>
<dbReference type="InterPro" id="IPR048741">
    <property type="entry name" value="Pus10-like_C"/>
</dbReference>
<dbReference type="STRING" id="7070.A0A139WB62"/>
<dbReference type="Pfam" id="PF21237">
    <property type="entry name" value="Pus10_N_euk"/>
    <property type="match status" value="1"/>
</dbReference>
<reference evidence="6 7" key="2">
    <citation type="journal article" date="2010" name="Nucleic Acids Res.">
        <title>BeetleBase in 2010: revisions to provide comprehensive genomic information for Tribolium castaneum.</title>
        <authorList>
            <person name="Kim H.S."/>
            <person name="Murphy T."/>
            <person name="Xia J."/>
            <person name="Caragea D."/>
            <person name="Park Y."/>
            <person name="Beeman R.W."/>
            <person name="Lorenzen M.D."/>
            <person name="Butcher S."/>
            <person name="Manak J.R."/>
            <person name="Brown S.J."/>
        </authorList>
    </citation>
    <scope>GENOME REANNOTATION</scope>
    <source>
        <strain evidence="6 7">Georgia GA2</strain>
    </source>
</reference>
<dbReference type="Proteomes" id="UP000007266">
    <property type="component" value="Linkage group 9"/>
</dbReference>
<evidence type="ECO:0000313" key="7">
    <source>
        <dbReference type="Proteomes" id="UP000007266"/>
    </source>
</evidence>